<dbReference type="Proteomes" id="UP001159363">
    <property type="component" value="Chromosome X"/>
</dbReference>
<dbReference type="Gene3D" id="3.40.50.1820">
    <property type="entry name" value="alpha/beta hydrolase"/>
    <property type="match status" value="1"/>
</dbReference>
<accession>A0ABQ9HTZ8</accession>
<proteinExistence type="inferred from homology"/>
<comment type="caution">
    <text evidence="2">The sequence shown here is derived from an EMBL/GenBank/DDBJ whole genome shotgun (WGS) entry which is preliminary data.</text>
</comment>
<evidence type="ECO:0008006" key="4">
    <source>
        <dbReference type="Google" id="ProtNLM"/>
    </source>
</evidence>
<evidence type="ECO:0000313" key="3">
    <source>
        <dbReference type="Proteomes" id="UP001159363"/>
    </source>
</evidence>
<evidence type="ECO:0000256" key="1">
    <source>
        <dbReference type="ARBA" id="ARBA00009431"/>
    </source>
</evidence>
<dbReference type="SUPFAM" id="SSF53474">
    <property type="entry name" value="alpha/beta-Hydrolases"/>
    <property type="match status" value="1"/>
</dbReference>
<dbReference type="EMBL" id="JARBHB010000004">
    <property type="protein sequence ID" value="KAJ8887575.1"/>
    <property type="molecule type" value="Genomic_DNA"/>
</dbReference>
<keyword evidence="3" id="KW-1185">Reference proteome</keyword>
<organism evidence="2 3">
    <name type="scientific">Dryococelus australis</name>
    <dbReference type="NCBI Taxonomy" id="614101"/>
    <lineage>
        <taxon>Eukaryota</taxon>
        <taxon>Metazoa</taxon>
        <taxon>Ecdysozoa</taxon>
        <taxon>Arthropoda</taxon>
        <taxon>Hexapoda</taxon>
        <taxon>Insecta</taxon>
        <taxon>Pterygota</taxon>
        <taxon>Neoptera</taxon>
        <taxon>Polyneoptera</taxon>
        <taxon>Phasmatodea</taxon>
        <taxon>Verophasmatodea</taxon>
        <taxon>Anareolatae</taxon>
        <taxon>Phasmatidae</taxon>
        <taxon>Eurycanthinae</taxon>
        <taxon>Dryococelus</taxon>
    </lineage>
</organism>
<dbReference type="Pfam" id="PF00450">
    <property type="entry name" value="Peptidase_S10"/>
    <property type="match status" value="1"/>
</dbReference>
<reference evidence="2 3" key="1">
    <citation type="submission" date="2023-02" db="EMBL/GenBank/DDBJ databases">
        <title>LHISI_Scaffold_Assembly.</title>
        <authorList>
            <person name="Stuart O.P."/>
            <person name="Cleave R."/>
            <person name="Magrath M.J.L."/>
            <person name="Mikheyev A.S."/>
        </authorList>
    </citation>
    <scope>NUCLEOTIDE SEQUENCE [LARGE SCALE GENOMIC DNA]</scope>
    <source>
        <strain evidence="2">Daus_M_001</strain>
        <tissue evidence="2">Leg muscle</tissue>
    </source>
</reference>
<name>A0ABQ9HTZ8_9NEOP</name>
<sequence>MASVSVYNVLQSSSTIDSDYARFLQKESVRLAIHVGSEQYSTQSDTVYSYLLKDIMKSVRPWVEELLDSGYRVVFFNGQLDVICGYALTVKMVEALQFNSAEEYKAASRRIWNVNGEVAGYTKTAGNMTEVLVRKAGHMVPSDQPVAAFDLIYRITRNHL</sequence>
<dbReference type="InterPro" id="IPR029058">
    <property type="entry name" value="AB_hydrolase_fold"/>
</dbReference>
<comment type="similarity">
    <text evidence="1">Belongs to the peptidase S10 family.</text>
</comment>
<evidence type="ECO:0000313" key="2">
    <source>
        <dbReference type="EMBL" id="KAJ8887575.1"/>
    </source>
</evidence>
<dbReference type="InterPro" id="IPR001563">
    <property type="entry name" value="Peptidase_S10"/>
</dbReference>
<gene>
    <name evidence="2" type="ORF">PR048_013792</name>
</gene>
<protein>
    <recommendedName>
        <fullName evidence="4">Serine carboxypeptidase</fullName>
    </recommendedName>
</protein>